<evidence type="ECO:0008006" key="4">
    <source>
        <dbReference type="Google" id="ProtNLM"/>
    </source>
</evidence>
<proteinExistence type="predicted"/>
<evidence type="ECO:0000313" key="3">
    <source>
        <dbReference type="Proteomes" id="UP001215598"/>
    </source>
</evidence>
<name>A0AAD7K738_9AGAR</name>
<organism evidence="2 3">
    <name type="scientific">Mycena metata</name>
    <dbReference type="NCBI Taxonomy" id="1033252"/>
    <lineage>
        <taxon>Eukaryota</taxon>
        <taxon>Fungi</taxon>
        <taxon>Dikarya</taxon>
        <taxon>Basidiomycota</taxon>
        <taxon>Agaricomycotina</taxon>
        <taxon>Agaricomycetes</taxon>
        <taxon>Agaricomycetidae</taxon>
        <taxon>Agaricales</taxon>
        <taxon>Marasmiineae</taxon>
        <taxon>Mycenaceae</taxon>
        <taxon>Mycena</taxon>
    </lineage>
</organism>
<keyword evidence="3" id="KW-1185">Reference proteome</keyword>
<dbReference type="AlphaFoldDB" id="A0AAD7K738"/>
<evidence type="ECO:0000313" key="2">
    <source>
        <dbReference type="EMBL" id="KAJ7779710.1"/>
    </source>
</evidence>
<sequence length="121" mass="13257">MHAALEIPEIVQEVFHQIDGPLPSGSPGGYDLKTLAALARTCTAFCDPALDLLWAEQHNMKALMGCFPDDLFTEVETSLPRLTENDDSTETDDSGEGAVSEAVPGRTVEDWLLRRPITRDD</sequence>
<feature type="region of interest" description="Disordered" evidence="1">
    <location>
        <begin position="77"/>
        <end position="107"/>
    </location>
</feature>
<accession>A0AAD7K738</accession>
<dbReference type="Proteomes" id="UP001215598">
    <property type="component" value="Unassembled WGS sequence"/>
</dbReference>
<gene>
    <name evidence="2" type="ORF">B0H16DRAFT_1359461</name>
</gene>
<comment type="caution">
    <text evidence="2">The sequence shown here is derived from an EMBL/GenBank/DDBJ whole genome shotgun (WGS) entry which is preliminary data.</text>
</comment>
<reference evidence="2" key="1">
    <citation type="submission" date="2023-03" db="EMBL/GenBank/DDBJ databases">
        <title>Massive genome expansion in bonnet fungi (Mycena s.s.) driven by repeated elements and novel gene families across ecological guilds.</title>
        <authorList>
            <consortium name="Lawrence Berkeley National Laboratory"/>
            <person name="Harder C.B."/>
            <person name="Miyauchi S."/>
            <person name="Viragh M."/>
            <person name="Kuo A."/>
            <person name="Thoen E."/>
            <person name="Andreopoulos B."/>
            <person name="Lu D."/>
            <person name="Skrede I."/>
            <person name="Drula E."/>
            <person name="Henrissat B."/>
            <person name="Morin E."/>
            <person name="Kohler A."/>
            <person name="Barry K."/>
            <person name="LaButti K."/>
            <person name="Morin E."/>
            <person name="Salamov A."/>
            <person name="Lipzen A."/>
            <person name="Mereny Z."/>
            <person name="Hegedus B."/>
            <person name="Baldrian P."/>
            <person name="Stursova M."/>
            <person name="Weitz H."/>
            <person name="Taylor A."/>
            <person name="Grigoriev I.V."/>
            <person name="Nagy L.G."/>
            <person name="Martin F."/>
            <person name="Kauserud H."/>
        </authorList>
    </citation>
    <scope>NUCLEOTIDE SEQUENCE</scope>
    <source>
        <strain evidence="2">CBHHK182m</strain>
    </source>
</reference>
<protein>
    <recommendedName>
        <fullName evidence="4">F-box domain-containing protein</fullName>
    </recommendedName>
</protein>
<dbReference type="EMBL" id="JARKIB010000005">
    <property type="protein sequence ID" value="KAJ7779710.1"/>
    <property type="molecule type" value="Genomic_DNA"/>
</dbReference>
<evidence type="ECO:0000256" key="1">
    <source>
        <dbReference type="SAM" id="MobiDB-lite"/>
    </source>
</evidence>
<feature type="compositionally biased region" description="Acidic residues" evidence="1">
    <location>
        <begin position="85"/>
        <end position="95"/>
    </location>
</feature>